<organism evidence="4 5">
    <name type="scientific">Paucihalobacter ruber</name>
    <dbReference type="NCBI Taxonomy" id="2567861"/>
    <lineage>
        <taxon>Bacteria</taxon>
        <taxon>Pseudomonadati</taxon>
        <taxon>Bacteroidota</taxon>
        <taxon>Flavobacteriia</taxon>
        <taxon>Flavobacteriales</taxon>
        <taxon>Flavobacteriaceae</taxon>
        <taxon>Paucihalobacter</taxon>
    </lineage>
</organism>
<dbReference type="EMBL" id="VHIQ01000003">
    <property type="protein sequence ID" value="TPV34128.1"/>
    <property type="molecule type" value="Genomic_DNA"/>
</dbReference>
<sequence length="298" mass="33965">MTHEELIKKWLDNELNQTEFEAFTQLEDYEDLIKLDHSMQRFKAPQYNAEVELKSALQQIESRKTKSTNWLKPMMRVAAVLVVAFGLYFYVSGLETTYQTTIAQQIDTYLPDDSQITLNAASSLSFNKRSWDKNRLVNLEGEAFFKVAKGSKFNVVTSAGTVSVLGTEFNVKQRANYFEVYCFEGSVGVETKNESYVLKPGESFRVVDGNIEKLSDASAKLPSWLSNESSFENVPVHLVFEELERQYNITINSSNIEKSVLFNGTFTHTNLELALKSITIPLNLTYKIDNNVITILRE</sequence>
<dbReference type="Pfam" id="PF04773">
    <property type="entry name" value="FecR"/>
    <property type="match status" value="1"/>
</dbReference>
<evidence type="ECO:0000313" key="4">
    <source>
        <dbReference type="EMBL" id="TPV34128.1"/>
    </source>
</evidence>
<dbReference type="PIRSF" id="PIRSF018266">
    <property type="entry name" value="FecR"/>
    <property type="match status" value="1"/>
</dbReference>
<keyword evidence="1" id="KW-0472">Membrane</keyword>
<evidence type="ECO:0000259" key="2">
    <source>
        <dbReference type="Pfam" id="PF04773"/>
    </source>
</evidence>
<dbReference type="InterPro" id="IPR012373">
    <property type="entry name" value="Ferrdict_sens_TM"/>
</dbReference>
<proteinExistence type="predicted"/>
<name>A0A506PKT2_9FLAO</name>
<feature type="transmembrane region" description="Helical" evidence="1">
    <location>
        <begin position="73"/>
        <end position="91"/>
    </location>
</feature>
<dbReference type="RefSeq" id="WP_140990025.1">
    <property type="nucleotide sequence ID" value="NZ_VHIQ01000003.1"/>
</dbReference>
<dbReference type="Proteomes" id="UP000317332">
    <property type="component" value="Unassembled WGS sequence"/>
</dbReference>
<keyword evidence="1" id="KW-1133">Transmembrane helix</keyword>
<dbReference type="GO" id="GO:0016989">
    <property type="term" value="F:sigma factor antagonist activity"/>
    <property type="evidence" value="ECO:0007669"/>
    <property type="project" value="TreeGrafter"/>
</dbReference>
<gene>
    <name evidence="4" type="ORF">FJ651_08200</name>
</gene>
<evidence type="ECO:0000256" key="1">
    <source>
        <dbReference type="SAM" id="Phobius"/>
    </source>
</evidence>
<dbReference type="Gene3D" id="3.55.50.30">
    <property type="match status" value="1"/>
</dbReference>
<dbReference type="InterPro" id="IPR032508">
    <property type="entry name" value="FecR_C"/>
</dbReference>
<accession>A0A506PKT2</accession>
<evidence type="ECO:0000259" key="3">
    <source>
        <dbReference type="Pfam" id="PF16344"/>
    </source>
</evidence>
<dbReference type="OrthoDB" id="1097347at2"/>
<dbReference type="PANTHER" id="PTHR30273:SF2">
    <property type="entry name" value="PROTEIN FECR"/>
    <property type="match status" value="1"/>
</dbReference>
<comment type="caution">
    <text evidence="4">The sequence shown here is derived from an EMBL/GenBank/DDBJ whole genome shotgun (WGS) entry which is preliminary data.</text>
</comment>
<reference evidence="4 5" key="1">
    <citation type="submission" date="2019-06" db="EMBL/GenBank/DDBJ databases">
        <title>Flavobacteriaceae Paucihalobacterium erythroidium CWB-1, complete genome.</title>
        <authorList>
            <person name="Wu S."/>
        </authorList>
    </citation>
    <scope>NUCLEOTIDE SEQUENCE [LARGE SCALE GENOMIC DNA]</scope>
    <source>
        <strain evidence="4 5">CWB-1</strain>
    </source>
</reference>
<dbReference type="Gene3D" id="2.60.120.1440">
    <property type="match status" value="1"/>
</dbReference>
<dbReference type="InterPro" id="IPR006860">
    <property type="entry name" value="FecR"/>
</dbReference>
<dbReference type="Pfam" id="PF16344">
    <property type="entry name" value="FecR_C"/>
    <property type="match status" value="1"/>
</dbReference>
<feature type="domain" description="Protein FecR C-terminal" evidence="3">
    <location>
        <begin position="230"/>
        <end position="295"/>
    </location>
</feature>
<keyword evidence="5" id="KW-1185">Reference proteome</keyword>
<feature type="domain" description="FecR protein" evidence="2">
    <location>
        <begin position="97"/>
        <end position="187"/>
    </location>
</feature>
<dbReference type="PANTHER" id="PTHR30273">
    <property type="entry name" value="PERIPLASMIC SIGNAL SENSOR AND SIGMA FACTOR ACTIVATOR FECR-RELATED"/>
    <property type="match status" value="1"/>
</dbReference>
<keyword evidence="1" id="KW-0812">Transmembrane</keyword>
<protein>
    <submittedName>
        <fullName evidence="4">DUF4974 domain-containing protein</fullName>
    </submittedName>
</protein>
<dbReference type="AlphaFoldDB" id="A0A506PKT2"/>
<evidence type="ECO:0000313" key="5">
    <source>
        <dbReference type="Proteomes" id="UP000317332"/>
    </source>
</evidence>